<evidence type="ECO:0000256" key="12">
    <source>
        <dbReference type="RuleBase" id="RU368004"/>
    </source>
</evidence>
<accession>A0AAD7ND40</accession>
<dbReference type="InterPro" id="IPR011671">
    <property type="entry name" value="tRNA_uracil_MeTrfase"/>
</dbReference>
<keyword evidence="8 12" id="KW-0808">Transferase</keyword>
<dbReference type="GO" id="GO:0005737">
    <property type="term" value="C:cytoplasm"/>
    <property type="evidence" value="ECO:0007669"/>
    <property type="project" value="UniProtKB-SubCell"/>
</dbReference>
<evidence type="ECO:0000256" key="11">
    <source>
        <dbReference type="ARBA" id="ARBA00047957"/>
    </source>
</evidence>
<keyword evidence="10 12" id="KW-0819">tRNA processing</keyword>
<comment type="function">
    <text evidence="1">Probable adenosyl-L-methionine (AdoMet)-dependent tRNA (uracil-O(2)-)-methyltransferase.</text>
</comment>
<evidence type="ECO:0000313" key="13">
    <source>
        <dbReference type="EMBL" id="KAJ7755806.1"/>
    </source>
</evidence>
<dbReference type="AlphaFoldDB" id="A0AAD7ND40"/>
<keyword evidence="6 12" id="KW-0963">Cytoplasm</keyword>
<organism evidence="13 14">
    <name type="scientific">Mycena metata</name>
    <dbReference type="NCBI Taxonomy" id="1033252"/>
    <lineage>
        <taxon>Eukaryota</taxon>
        <taxon>Fungi</taxon>
        <taxon>Dikarya</taxon>
        <taxon>Basidiomycota</taxon>
        <taxon>Agaricomycotina</taxon>
        <taxon>Agaricomycetes</taxon>
        <taxon>Agaricomycetidae</taxon>
        <taxon>Agaricales</taxon>
        <taxon>Marasmiineae</taxon>
        <taxon>Mycenaceae</taxon>
        <taxon>Mycena</taxon>
    </lineage>
</organism>
<gene>
    <name evidence="13" type="ORF">B0H16DRAFT_1674830</name>
</gene>
<dbReference type="InterPro" id="IPR029063">
    <property type="entry name" value="SAM-dependent_MTases_sf"/>
</dbReference>
<name>A0AAD7ND40_9AGAR</name>
<evidence type="ECO:0000256" key="9">
    <source>
        <dbReference type="ARBA" id="ARBA00022691"/>
    </source>
</evidence>
<dbReference type="PANTHER" id="PTHR21210:SF0">
    <property type="entry name" value="TRNA (URACIL-O(2)-)-METHYLTRANSFERASE-RELATED"/>
    <property type="match status" value="1"/>
</dbReference>
<evidence type="ECO:0000313" key="14">
    <source>
        <dbReference type="Proteomes" id="UP001215598"/>
    </source>
</evidence>
<proteinExistence type="inferred from homology"/>
<dbReference type="Proteomes" id="UP001215598">
    <property type="component" value="Unassembled WGS sequence"/>
</dbReference>
<evidence type="ECO:0000256" key="2">
    <source>
        <dbReference type="ARBA" id="ARBA00004496"/>
    </source>
</evidence>
<evidence type="ECO:0000256" key="6">
    <source>
        <dbReference type="ARBA" id="ARBA00022490"/>
    </source>
</evidence>
<comment type="function">
    <text evidence="12">Adenosyl-L-methionine (AdoMet)-dependent tRNA (uracil-O(2)-)-methyltransferase.</text>
</comment>
<evidence type="ECO:0000256" key="3">
    <source>
        <dbReference type="ARBA" id="ARBA00009056"/>
    </source>
</evidence>
<dbReference type="EMBL" id="JARKIB010000048">
    <property type="protein sequence ID" value="KAJ7755806.1"/>
    <property type="molecule type" value="Genomic_DNA"/>
</dbReference>
<reference evidence="13" key="1">
    <citation type="submission" date="2023-03" db="EMBL/GenBank/DDBJ databases">
        <title>Massive genome expansion in bonnet fungi (Mycena s.s.) driven by repeated elements and novel gene families across ecological guilds.</title>
        <authorList>
            <consortium name="Lawrence Berkeley National Laboratory"/>
            <person name="Harder C.B."/>
            <person name="Miyauchi S."/>
            <person name="Viragh M."/>
            <person name="Kuo A."/>
            <person name="Thoen E."/>
            <person name="Andreopoulos B."/>
            <person name="Lu D."/>
            <person name="Skrede I."/>
            <person name="Drula E."/>
            <person name="Henrissat B."/>
            <person name="Morin E."/>
            <person name="Kohler A."/>
            <person name="Barry K."/>
            <person name="LaButti K."/>
            <person name="Morin E."/>
            <person name="Salamov A."/>
            <person name="Lipzen A."/>
            <person name="Mereny Z."/>
            <person name="Hegedus B."/>
            <person name="Baldrian P."/>
            <person name="Stursova M."/>
            <person name="Weitz H."/>
            <person name="Taylor A."/>
            <person name="Grigoriev I.V."/>
            <person name="Nagy L.G."/>
            <person name="Martin F."/>
            <person name="Kauserud H."/>
        </authorList>
    </citation>
    <scope>NUCLEOTIDE SEQUENCE</scope>
    <source>
        <strain evidence="13">CBHHK182m</strain>
    </source>
</reference>
<dbReference type="PANTHER" id="PTHR21210">
    <property type="entry name" value="TRNA (URACIL-O(2)-)-METHYLTRANSFERASE-RELATED"/>
    <property type="match status" value="1"/>
</dbReference>
<evidence type="ECO:0000256" key="4">
    <source>
        <dbReference type="ARBA" id="ARBA00012795"/>
    </source>
</evidence>
<sequence length="503" mass="55429">MARPRFEPSPCSISSQVSSLGPSWLPLLSAPADFPLEIFETAVSQLIHHPEYNSTLILRSDLVNETTSDFPALIPALDGLVPLSNIHRRLLPRRPGRDEPLEQHCTLYGSESDPNTLILTPIIPPGGSLPYYHPAVSHLGFRYIDATTPPTLRLEVVPLSADAEIDPNSRLYRTGLSLLDALHRYGWGALTNYKKRVHHDCVVPREIYQDLYLVMRERFKGLVDTWVESTDPLKHVFEDIGIATFLILLWKDTYPPPPTSDVPPDEPWLGWGRPPGGFLDFGCGNGLLTHILLSCGYPGLGIDLRARTSWTTYPAHTQAHLRVDAFDPQKTLAAGAPASMYTTPAGQFVIANHADELTPWAPLLATRARASGFLSIPCCAWMFDMRFERGKAGVRAFTPAGGGNGEGEDDLAALVESLNLGADSGNTSGYAQYRIWLAQLQRHCGWEVECEVLRIPSTRNWALVGRRRLGGHEEAQANVDAILQGVSDRGIFKTRTPEGKAGH</sequence>
<dbReference type="GO" id="GO:0141101">
    <property type="term" value="F:tRNA(Ser) (uridine(44)-2'-O-)-methyltransferase activity"/>
    <property type="evidence" value="ECO:0007669"/>
    <property type="project" value="UniProtKB-EC"/>
</dbReference>
<protein>
    <recommendedName>
        <fullName evidence="5 12">tRNA (uracil-O(2)-)-methyltransferase</fullName>
        <ecNumber evidence="4 12">2.1.1.211</ecNumber>
    </recommendedName>
</protein>
<comment type="similarity">
    <text evidence="3 12">Belongs to the TRM44 family.</text>
</comment>
<keyword evidence="7 12" id="KW-0489">Methyltransferase</keyword>
<keyword evidence="14" id="KW-1185">Reference proteome</keyword>
<dbReference type="GO" id="GO:0030488">
    <property type="term" value="P:tRNA methylation"/>
    <property type="evidence" value="ECO:0007669"/>
    <property type="project" value="UniProtKB-UniRule"/>
</dbReference>
<evidence type="ECO:0000256" key="5">
    <source>
        <dbReference type="ARBA" id="ARBA00017788"/>
    </source>
</evidence>
<dbReference type="EC" id="2.1.1.211" evidence="4 12"/>
<comment type="subcellular location">
    <subcellularLocation>
        <location evidence="2 12">Cytoplasm</location>
    </subcellularLocation>
</comment>
<evidence type="ECO:0000256" key="7">
    <source>
        <dbReference type="ARBA" id="ARBA00022603"/>
    </source>
</evidence>
<dbReference type="SUPFAM" id="SSF53335">
    <property type="entry name" value="S-adenosyl-L-methionine-dependent methyltransferases"/>
    <property type="match status" value="1"/>
</dbReference>
<evidence type="ECO:0000256" key="10">
    <source>
        <dbReference type="ARBA" id="ARBA00022694"/>
    </source>
</evidence>
<comment type="caution">
    <text evidence="13">The sequence shown here is derived from an EMBL/GenBank/DDBJ whole genome shotgun (WGS) entry which is preliminary data.</text>
</comment>
<evidence type="ECO:0000256" key="1">
    <source>
        <dbReference type="ARBA" id="ARBA00002778"/>
    </source>
</evidence>
<comment type="catalytic activity">
    <reaction evidence="11 12">
        <text>uridine(44) in tRNA(Ser) + S-adenosyl-L-methionine = 2'-O-methyluridine(44) in tRNA(Ser) + S-adenosyl-L-homocysteine + H(+)</text>
        <dbReference type="Rhea" id="RHEA:43100"/>
        <dbReference type="Rhea" id="RHEA-COMP:10339"/>
        <dbReference type="Rhea" id="RHEA-COMP:10340"/>
        <dbReference type="ChEBI" id="CHEBI:15378"/>
        <dbReference type="ChEBI" id="CHEBI:57856"/>
        <dbReference type="ChEBI" id="CHEBI:59789"/>
        <dbReference type="ChEBI" id="CHEBI:65315"/>
        <dbReference type="ChEBI" id="CHEBI:74478"/>
        <dbReference type="EC" id="2.1.1.211"/>
    </reaction>
</comment>
<evidence type="ECO:0000256" key="8">
    <source>
        <dbReference type="ARBA" id="ARBA00022679"/>
    </source>
</evidence>
<dbReference type="Pfam" id="PF07757">
    <property type="entry name" value="AdoMet_MTase"/>
    <property type="match status" value="2"/>
</dbReference>
<keyword evidence="9 12" id="KW-0949">S-adenosyl-L-methionine</keyword>